<feature type="domain" description="Methyltransferase type 11" evidence="5">
    <location>
        <begin position="51"/>
        <end position="143"/>
    </location>
</feature>
<dbReference type="RefSeq" id="XP_013274069.1">
    <property type="nucleotide sequence ID" value="XM_013418615.1"/>
</dbReference>
<dbReference type="InterPro" id="IPR029063">
    <property type="entry name" value="SAM-dependent_MTases_sf"/>
</dbReference>
<reference evidence="6 7" key="1">
    <citation type="submission" date="2015-01" db="EMBL/GenBank/DDBJ databases">
        <title>The Genome Sequence of Rhinocladiella mackenzie CBS 650.93.</title>
        <authorList>
            <consortium name="The Broad Institute Genomics Platform"/>
            <person name="Cuomo C."/>
            <person name="de Hoog S."/>
            <person name="Gorbushina A."/>
            <person name="Stielow B."/>
            <person name="Teixiera M."/>
            <person name="Abouelleil A."/>
            <person name="Chapman S.B."/>
            <person name="Priest M."/>
            <person name="Young S.K."/>
            <person name="Wortman J."/>
            <person name="Nusbaum C."/>
            <person name="Birren B."/>
        </authorList>
    </citation>
    <scope>NUCLEOTIDE SEQUENCE [LARGE SCALE GENOMIC DNA]</scope>
    <source>
        <strain evidence="6 7">CBS 650.93</strain>
    </source>
</reference>
<evidence type="ECO:0000256" key="1">
    <source>
        <dbReference type="ARBA" id="ARBA00008361"/>
    </source>
</evidence>
<evidence type="ECO:0000259" key="5">
    <source>
        <dbReference type="Pfam" id="PF08241"/>
    </source>
</evidence>
<dbReference type="InterPro" id="IPR013216">
    <property type="entry name" value="Methyltransf_11"/>
</dbReference>
<dbReference type="HOGENOM" id="CLU_049344_4_0_1"/>
<keyword evidence="4" id="KW-0949">S-adenosyl-L-methionine</keyword>
<gene>
    <name evidence="6" type="ORF">Z518_04909</name>
</gene>
<name>A0A0D2H8Y1_9EURO</name>
<proteinExistence type="inferred from homology"/>
<dbReference type="EMBL" id="KN847477">
    <property type="protein sequence ID" value="KIX06933.1"/>
    <property type="molecule type" value="Genomic_DNA"/>
</dbReference>
<dbReference type="SUPFAM" id="SSF53335">
    <property type="entry name" value="S-adenosyl-L-methionine-dependent methyltransferases"/>
    <property type="match status" value="1"/>
</dbReference>
<dbReference type="PANTHER" id="PTHR44942">
    <property type="entry name" value="METHYLTRANSF_11 DOMAIN-CONTAINING PROTEIN"/>
    <property type="match status" value="1"/>
</dbReference>
<keyword evidence="7" id="KW-1185">Reference proteome</keyword>
<dbReference type="GeneID" id="25292980"/>
<dbReference type="Pfam" id="PF08241">
    <property type="entry name" value="Methyltransf_11"/>
    <property type="match status" value="1"/>
</dbReference>
<evidence type="ECO:0000313" key="6">
    <source>
        <dbReference type="EMBL" id="KIX06933.1"/>
    </source>
</evidence>
<protein>
    <recommendedName>
        <fullName evidence="5">Methyltransferase type 11 domain-containing protein</fullName>
    </recommendedName>
</protein>
<comment type="similarity">
    <text evidence="1">Belongs to the methyltransferase superfamily.</text>
</comment>
<keyword evidence="3" id="KW-0808">Transferase</keyword>
<dbReference type="GO" id="GO:0032259">
    <property type="term" value="P:methylation"/>
    <property type="evidence" value="ECO:0007669"/>
    <property type="project" value="UniProtKB-KW"/>
</dbReference>
<dbReference type="OrthoDB" id="10027013at2759"/>
<evidence type="ECO:0000256" key="2">
    <source>
        <dbReference type="ARBA" id="ARBA00022603"/>
    </source>
</evidence>
<dbReference type="InterPro" id="IPR051052">
    <property type="entry name" value="Diverse_substrate_MTase"/>
</dbReference>
<accession>A0A0D2H8Y1</accession>
<dbReference type="PANTHER" id="PTHR44942:SF4">
    <property type="entry name" value="METHYLTRANSFERASE TYPE 11 DOMAIN-CONTAINING PROTEIN"/>
    <property type="match status" value="1"/>
</dbReference>
<evidence type="ECO:0000256" key="3">
    <source>
        <dbReference type="ARBA" id="ARBA00022679"/>
    </source>
</evidence>
<dbReference type="CDD" id="cd02440">
    <property type="entry name" value="AdoMet_MTases"/>
    <property type="match status" value="1"/>
</dbReference>
<dbReference type="STRING" id="1442369.A0A0D2H8Y1"/>
<dbReference type="GO" id="GO:0008168">
    <property type="term" value="F:methyltransferase activity"/>
    <property type="evidence" value="ECO:0007669"/>
    <property type="project" value="UniProtKB-KW"/>
</dbReference>
<dbReference type="Proteomes" id="UP000053617">
    <property type="component" value="Unassembled WGS sequence"/>
</dbReference>
<evidence type="ECO:0000313" key="7">
    <source>
        <dbReference type="Proteomes" id="UP000053617"/>
    </source>
</evidence>
<dbReference type="Gene3D" id="3.40.50.150">
    <property type="entry name" value="Vaccinia Virus protein VP39"/>
    <property type="match status" value="1"/>
</dbReference>
<keyword evidence="2" id="KW-0489">Methyltransferase</keyword>
<dbReference type="VEuPathDB" id="FungiDB:Z518_04909"/>
<dbReference type="AlphaFoldDB" id="A0A0D2H8Y1"/>
<sequence>MKTSELPEAVKTGFAPAAAYDAHRPSYPEEAVEQLLQGLKVAGVKGANFADLAAGTGKFTELLARRPEEYDIIAIGTHDGMRAQLAQKNLARVRIMKGTADNLVGIPDGSLAGVVAAQVSDFSVRFATMDALKEIARVLKPTGGFGGIWNIDDCALDLDSHRPGPQAHQEPTDNSPRSWKIYPGWESVMRDVVWTLDDNMPRFRHEKWRQVFDDRTESDPLSPQFADSLFKLPLGESEVEFEAWLSKDAVWSRLRTPSQLAILEGEEREKVRKTFWDSVDSESTKTDEFRAGCRAWPNCVLLDK</sequence>
<evidence type="ECO:0000256" key="4">
    <source>
        <dbReference type="ARBA" id="ARBA00022691"/>
    </source>
</evidence>
<organism evidence="6 7">
    <name type="scientific">Rhinocladiella mackenziei CBS 650.93</name>
    <dbReference type="NCBI Taxonomy" id="1442369"/>
    <lineage>
        <taxon>Eukaryota</taxon>
        <taxon>Fungi</taxon>
        <taxon>Dikarya</taxon>
        <taxon>Ascomycota</taxon>
        <taxon>Pezizomycotina</taxon>
        <taxon>Eurotiomycetes</taxon>
        <taxon>Chaetothyriomycetidae</taxon>
        <taxon>Chaetothyriales</taxon>
        <taxon>Herpotrichiellaceae</taxon>
        <taxon>Rhinocladiella</taxon>
    </lineage>
</organism>